<dbReference type="InterPro" id="IPR013766">
    <property type="entry name" value="Thioredoxin_domain"/>
</dbReference>
<dbReference type="InterPro" id="IPR036249">
    <property type="entry name" value="Thioredoxin-like_sf"/>
</dbReference>
<accession>A0A4Q5N6B6</accession>
<gene>
    <name evidence="2" type="ORF">EUA98_03065</name>
</gene>
<dbReference type="Proteomes" id="UP000293764">
    <property type="component" value="Unassembled WGS sequence"/>
</dbReference>
<organism evidence="2 3">
    <name type="scientific">Pengzhenrongella frigida</name>
    <dbReference type="NCBI Taxonomy" id="1259133"/>
    <lineage>
        <taxon>Bacteria</taxon>
        <taxon>Bacillati</taxon>
        <taxon>Actinomycetota</taxon>
        <taxon>Actinomycetes</taxon>
        <taxon>Micrococcales</taxon>
        <taxon>Pengzhenrongella</taxon>
    </lineage>
</organism>
<dbReference type="OrthoDB" id="1495530at2"/>
<name>A0A4Q5N6B6_9MICO</name>
<keyword evidence="3" id="KW-1185">Reference proteome</keyword>
<dbReference type="EMBL" id="SDWW01000005">
    <property type="protein sequence ID" value="RYV52457.1"/>
    <property type="molecule type" value="Genomic_DNA"/>
</dbReference>
<evidence type="ECO:0000313" key="3">
    <source>
        <dbReference type="Proteomes" id="UP000293764"/>
    </source>
</evidence>
<reference evidence="2 3" key="1">
    <citation type="submission" date="2019-01" db="EMBL/GenBank/DDBJ databases">
        <title>Novel species of Cellulomonas.</title>
        <authorList>
            <person name="Liu Q."/>
            <person name="Xin Y.-H."/>
        </authorList>
    </citation>
    <scope>NUCLEOTIDE SEQUENCE [LARGE SCALE GENOMIC DNA]</scope>
    <source>
        <strain evidence="2 3">HLT2-17</strain>
    </source>
</reference>
<proteinExistence type="predicted"/>
<sequence>MLLTPADLDVPLGARATVIQFASTFCAPCRATRRILDRVVQTTTGVVHVELDIADHHALGERLGIVHTPTVLILDADGVERARATGAPTLAQARAAIDAVARRT</sequence>
<dbReference type="PROSITE" id="PS51352">
    <property type="entry name" value="THIOREDOXIN_2"/>
    <property type="match status" value="1"/>
</dbReference>
<dbReference type="RefSeq" id="WP_130101197.1">
    <property type="nucleotide sequence ID" value="NZ_SDWW01000005.1"/>
</dbReference>
<protein>
    <submittedName>
        <fullName evidence="2">Thioredoxin</fullName>
    </submittedName>
</protein>
<dbReference type="CDD" id="cd02947">
    <property type="entry name" value="TRX_family"/>
    <property type="match status" value="1"/>
</dbReference>
<evidence type="ECO:0000259" key="1">
    <source>
        <dbReference type="PROSITE" id="PS51352"/>
    </source>
</evidence>
<dbReference type="Pfam" id="PF00085">
    <property type="entry name" value="Thioredoxin"/>
    <property type="match status" value="1"/>
</dbReference>
<dbReference type="AlphaFoldDB" id="A0A4Q5N6B6"/>
<feature type="domain" description="Thioredoxin" evidence="1">
    <location>
        <begin position="1"/>
        <end position="102"/>
    </location>
</feature>
<dbReference type="Gene3D" id="3.40.30.10">
    <property type="entry name" value="Glutaredoxin"/>
    <property type="match status" value="1"/>
</dbReference>
<comment type="caution">
    <text evidence="2">The sequence shown here is derived from an EMBL/GenBank/DDBJ whole genome shotgun (WGS) entry which is preliminary data.</text>
</comment>
<dbReference type="SUPFAM" id="SSF52833">
    <property type="entry name" value="Thioredoxin-like"/>
    <property type="match status" value="1"/>
</dbReference>
<evidence type="ECO:0000313" key="2">
    <source>
        <dbReference type="EMBL" id="RYV52457.1"/>
    </source>
</evidence>